<dbReference type="PANTHER" id="PTHR48019">
    <property type="entry name" value="SERUM RESPONSE FACTOR HOMOLOG"/>
    <property type="match status" value="1"/>
</dbReference>
<feature type="domain" description="MADS-box" evidence="6">
    <location>
        <begin position="1"/>
        <end position="51"/>
    </location>
</feature>
<keyword evidence="2" id="KW-0805">Transcription regulation</keyword>
<protein>
    <recommendedName>
        <fullName evidence="6">MADS-box domain-containing protein</fullName>
    </recommendedName>
</protein>
<keyword evidence="4" id="KW-0804">Transcription</keyword>
<dbReference type="PROSITE" id="PS50066">
    <property type="entry name" value="MADS_BOX_2"/>
    <property type="match status" value="1"/>
</dbReference>
<evidence type="ECO:0000256" key="1">
    <source>
        <dbReference type="ARBA" id="ARBA00004123"/>
    </source>
</evidence>
<dbReference type="Gene3D" id="3.40.1810.10">
    <property type="entry name" value="Transcription factor, MADS-box"/>
    <property type="match status" value="1"/>
</dbReference>
<dbReference type="GO" id="GO:0000987">
    <property type="term" value="F:cis-regulatory region sequence-specific DNA binding"/>
    <property type="evidence" value="ECO:0007669"/>
    <property type="project" value="InterPro"/>
</dbReference>
<dbReference type="SUPFAM" id="SSF55455">
    <property type="entry name" value="SRF-like"/>
    <property type="match status" value="1"/>
</dbReference>
<dbReference type="GO" id="GO:0045944">
    <property type="term" value="P:positive regulation of transcription by RNA polymerase II"/>
    <property type="evidence" value="ECO:0007669"/>
    <property type="project" value="InterPro"/>
</dbReference>
<evidence type="ECO:0000256" key="4">
    <source>
        <dbReference type="ARBA" id="ARBA00023163"/>
    </source>
</evidence>
<name>A0A565B6I9_9BRAS</name>
<dbReference type="InterPro" id="IPR002100">
    <property type="entry name" value="TF_MADSbox"/>
</dbReference>
<evidence type="ECO:0000256" key="3">
    <source>
        <dbReference type="ARBA" id="ARBA00023125"/>
    </source>
</evidence>
<dbReference type="Pfam" id="PF00319">
    <property type="entry name" value="SRF-TF"/>
    <property type="match status" value="1"/>
</dbReference>
<evidence type="ECO:0000313" key="8">
    <source>
        <dbReference type="Proteomes" id="UP000489600"/>
    </source>
</evidence>
<dbReference type="OrthoDB" id="1112379at2759"/>
<keyword evidence="5" id="KW-0539">Nucleus</keyword>
<evidence type="ECO:0000313" key="7">
    <source>
        <dbReference type="EMBL" id="VVA97278.1"/>
    </source>
</evidence>
<dbReference type="CDD" id="cd00266">
    <property type="entry name" value="MADS_SRF_like"/>
    <property type="match status" value="1"/>
</dbReference>
<organism evidence="7 8">
    <name type="scientific">Arabis nemorensis</name>
    <dbReference type="NCBI Taxonomy" id="586526"/>
    <lineage>
        <taxon>Eukaryota</taxon>
        <taxon>Viridiplantae</taxon>
        <taxon>Streptophyta</taxon>
        <taxon>Embryophyta</taxon>
        <taxon>Tracheophyta</taxon>
        <taxon>Spermatophyta</taxon>
        <taxon>Magnoliopsida</taxon>
        <taxon>eudicotyledons</taxon>
        <taxon>Gunneridae</taxon>
        <taxon>Pentapetalae</taxon>
        <taxon>rosids</taxon>
        <taxon>malvids</taxon>
        <taxon>Brassicales</taxon>
        <taxon>Brassicaceae</taxon>
        <taxon>Arabideae</taxon>
        <taxon>Arabis</taxon>
    </lineage>
</organism>
<dbReference type="GO" id="GO:0005634">
    <property type="term" value="C:nucleus"/>
    <property type="evidence" value="ECO:0007669"/>
    <property type="project" value="UniProtKB-SubCell"/>
</dbReference>
<comment type="subcellular location">
    <subcellularLocation>
        <location evidence="1">Nucleus</location>
    </subcellularLocation>
</comment>
<dbReference type="AlphaFoldDB" id="A0A565B6I9"/>
<comment type="caution">
    <text evidence="7">The sequence shown here is derived from an EMBL/GenBank/DDBJ whole genome shotgun (WGS) entry which is preliminary data.</text>
</comment>
<evidence type="ECO:0000259" key="6">
    <source>
        <dbReference type="PROSITE" id="PS50066"/>
    </source>
</evidence>
<dbReference type="EMBL" id="CABITT030000003">
    <property type="protein sequence ID" value="VVA97278.1"/>
    <property type="molecule type" value="Genomic_DNA"/>
</dbReference>
<evidence type="ECO:0000256" key="5">
    <source>
        <dbReference type="ARBA" id="ARBA00023242"/>
    </source>
</evidence>
<dbReference type="InterPro" id="IPR033897">
    <property type="entry name" value="SRF-like_MADS-box"/>
</dbReference>
<accession>A0A565B6I9</accession>
<evidence type="ECO:0000256" key="2">
    <source>
        <dbReference type="ARBA" id="ARBA00023015"/>
    </source>
</evidence>
<keyword evidence="8" id="KW-1185">Reference proteome</keyword>
<dbReference type="InterPro" id="IPR036879">
    <property type="entry name" value="TF_MADSbox_sf"/>
</dbReference>
<dbReference type="GO" id="GO:0046983">
    <property type="term" value="F:protein dimerization activity"/>
    <property type="evidence" value="ECO:0007669"/>
    <property type="project" value="InterPro"/>
</dbReference>
<proteinExistence type="predicted"/>
<dbReference type="InterPro" id="IPR050142">
    <property type="entry name" value="MADS-box/MEF2_TF"/>
</dbReference>
<sequence>MTRKKVKLAWVANENSRTMSLKKRRLGIVKKARELTILCDVRVCIIIFSPKETEPIVWPSVEAARDLLYDFFALPEIEKKRKETSLESYLKEKTKKVQEQLMKSRKKNTEYVVDQLMGQLHRGQRIVNLNLSEIYELLSFSKDKIMFYRKKLDFMQHPPMHLFEAQSEELKTTTNDVVMIGGGQGDERATKADEAVKMIIIGTARENQSHYLMDQWFFPTFEPPSSQIHQSTGMKMTYYSENPIPRNYLPKQGRYLSYQRTNP</sequence>
<dbReference type="GO" id="GO:0000981">
    <property type="term" value="F:DNA-binding transcription factor activity, RNA polymerase II-specific"/>
    <property type="evidence" value="ECO:0007669"/>
    <property type="project" value="InterPro"/>
</dbReference>
<dbReference type="PRINTS" id="PR00404">
    <property type="entry name" value="MADSDOMAIN"/>
</dbReference>
<reference evidence="7" key="1">
    <citation type="submission" date="2019-07" db="EMBL/GenBank/DDBJ databases">
        <authorList>
            <person name="Dittberner H."/>
        </authorList>
    </citation>
    <scope>NUCLEOTIDE SEQUENCE [LARGE SCALE GENOMIC DNA]</scope>
</reference>
<dbReference type="Proteomes" id="UP000489600">
    <property type="component" value="Unassembled WGS sequence"/>
</dbReference>
<keyword evidence="3" id="KW-0238">DNA-binding</keyword>
<gene>
    <name evidence="7" type="ORF">ANE_LOCUS7723</name>
</gene>
<dbReference type="SMART" id="SM00432">
    <property type="entry name" value="MADS"/>
    <property type="match status" value="1"/>
</dbReference>